<gene>
    <name evidence="10" type="ORF">EPA93_32475</name>
</gene>
<evidence type="ECO:0000256" key="5">
    <source>
        <dbReference type="ARBA" id="ARBA00022763"/>
    </source>
</evidence>
<comment type="cofactor">
    <cofactor evidence="1">
        <name>Mn(2+)</name>
        <dbReference type="ChEBI" id="CHEBI:29035"/>
    </cofactor>
</comment>
<name>A0A4P6JXF6_KTERU</name>
<keyword evidence="3" id="KW-0540">Nuclease</keyword>
<dbReference type="InterPro" id="IPR005135">
    <property type="entry name" value="Endo/exonuclease/phosphatase"/>
</dbReference>
<proteinExistence type="predicted"/>
<accession>A0A4P6JXF6</accession>
<protein>
    <recommendedName>
        <fullName evidence="9">Endonuclease/exonuclease/phosphatase domain-containing protein</fullName>
    </recommendedName>
</protein>
<evidence type="ECO:0000313" key="11">
    <source>
        <dbReference type="Proteomes" id="UP000290365"/>
    </source>
</evidence>
<keyword evidence="4" id="KW-0479">Metal-binding</keyword>
<dbReference type="Pfam" id="PF03372">
    <property type="entry name" value="Exo_endo_phos"/>
    <property type="match status" value="1"/>
</dbReference>
<dbReference type="EMBL" id="CP035758">
    <property type="protein sequence ID" value="QBD80437.1"/>
    <property type="molecule type" value="Genomic_DNA"/>
</dbReference>
<dbReference type="Gene3D" id="3.60.10.10">
    <property type="entry name" value="Endonuclease/exonuclease/phosphatase"/>
    <property type="match status" value="1"/>
</dbReference>
<dbReference type="SUPFAM" id="SSF56219">
    <property type="entry name" value="DNase I-like"/>
    <property type="match status" value="1"/>
</dbReference>
<dbReference type="GO" id="GO:0046872">
    <property type="term" value="F:metal ion binding"/>
    <property type="evidence" value="ECO:0007669"/>
    <property type="project" value="UniProtKB-KW"/>
</dbReference>
<comment type="cofactor">
    <cofactor evidence="2">
        <name>Mg(2+)</name>
        <dbReference type="ChEBI" id="CHEBI:18420"/>
    </cofactor>
</comment>
<dbReference type="GO" id="GO:0016787">
    <property type="term" value="F:hydrolase activity"/>
    <property type="evidence" value="ECO:0007669"/>
    <property type="project" value="UniProtKB-KW"/>
</dbReference>
<dbReference type="AlphaFoldDB" id="A0A4P6JXF6"/>
<evidence type="ECO:0000256" key="2">
    <source>
        <dbReference type="ARBA" id="ARBA00001946"/>
    </source>
</evidence>
<keyword evidence="5" id="KW-0227">DNA damage</keyword>
<dbReference type="InterPro" id="IPR051547">
    <property type="entry name" value="TDP2-like"/>
</dbReference>
<organism evidence="10 11">
    <name type="scientific">Ktedonosporobacter rubrisoli</name>
    <dbReference type="NCBI Taxonomy" id="2509675"/>
    <lineage>
        <taxon>Bacteria</taxon>
        <taxon>Bacillati</taxon>
        <taxon>Chloroflexota</taxon>
        <taxon>Ktedonobacteria</taxon>
        <taxon>Ktedonobacterales</taxon>
        <taxon>Ktedonosporobacteraceae</taxon>
        <taxon>Ktedonosporobacter</taxon>
    </lineage>
</organism>
<dbReference type="InterPro" id="IPR036691">
    <property type="entry name" value="Endo/exonu/phosph_ase_sf"/>
</dbReference>
<evidence type="ECO:0000256" key="6">
    <source>
        <dbReference type="ARBA" id="ARBA00022801"/>
    </source>
</evidence>
<dbReference type="KEGG" id="kbs:EPA93_32475"/>
<evidence type="ECO:0000256" key="8">
    <source>
        <dbReference type="ARBA" id="ARBA00023204"/>
    </source>
</evidence>
<evidence type="ECO:0000259" key="9">
    <source>
        <dbReference type="Pfam" id="PF03372"/>
    </source>
</evidence>
<dbReference type="OrthoDB" id="9812856at2"/>
<evidence type="ECO:0000313" key="10">
    <source>
        <dbReference type="EMBL" id="QBD80437.1"/>
    </source>
</evidence>
<keyword evidence="7" id="KW-0460">Magnesium</keyword>
<dbReference type="GO" id="GO:0004518">
    <property type="term" value="F:nuclease activity"/>
    <property type="evidence" value="ECO:0007669"/>
    <property type="project" value="UniProtKB-KW"/>
</dbReference>
<feature type="domain" description="Endonuclease/exonuclease/phosphatase" evidence="9">
    <location>
        <begin position="17"/>
        <end position="274"/>
    </location>
</feature>
<evidence type="ECO:0000256" key="4">
    <source>
        <dbReference type="ARBA" id="ARBA00022723"/>
    </source>
</evidence>
<evidence type="ECO:0000256" key="3">
    <source>
        <dbReference type="ARBA" id="ARBA00022722"/>
    </source>
</evidence>
<evidence type="ECO:0000256" key="1">
    <source>
        <dbReference type="ARBA" id="ARBA00001936"/>
    </source>
</evidence>
<dbReference type="GO" id="GO:0006281">
    <property type="term" value="P:DNA repair"/>
    <property type="evidence" value="ECO:0007669"/>
    <property type="project" value="UniProtKB-KW"/>
</dbReference>
<dbReference type="RefSeq" id="WP_129891501.1">
    <property type="nucleotide sequence ID" value="NZ_CP035758.1"/>
</dbReference>
<sequence>MSTIDSEPRRGSLRVLTMNLWQRYGAWPERRAVLINGLKALNPDLVAFQEVIKNEEYDQILDLLGPEWNFAHQQRRAPEGMGIAIASRWPISEVQEIDAHVTPRTLNFPCGTLIAEVLAPEPVGPLLFVNHFPNWQLSYEYERELQTVAAARAVEEHISQRPQQVVLVGDLDADPDAACIRFLSGRQSLGEMSVCYRDAWESTHPQEPGHTFTPANPQVREQVVKGMRPFRDWPFRRIDYIFVRHGEHGGSALDIAACKRIFDEPTEGVQASDHYGLIADLTVPNL</sequence>
<reference evidence="10 11" key="1">
    <citation type="submission" date="2019-01" db="EMBL/GenBank/DDBJ databases">
        <title>Ktedonosporobacter rubrisoli SCAWS-G2.</title>
        <authorList>
            <person name="Huang Y."/>
            <person name="Yan B."/>
        </authorList>
    </citation>
    <scope>NUCLEOTIDE SEQUENCE [LARGE SCALE GENOMIC DNA]</scope>
    <source>
        <strain evidence="10 11">SCAWS-G2</strain>
    </source>
</reference>
<evidence type="ECO:0000256" key="7">
    <source>
        <dbReference type="ARBA" id="ARBA00022842"/>
    </source>
</evidence>
<keyword evidence="11" id="KW-1185">Reference proteome</keyword>
<keyword evidence="6" id="KW-0378">Hydrolase</keyword>
<dbReference type="PANTHER" id="PTHR15822">
    <property type="entry name" value="TRAF AND TNF RECEPTOR-ASSOCIATED PROTEIN"/>
    <property type="match status" value="1"/>
</dbReference>
<dbReference type="PANTHER" id="PTHR15822:SF4">
    <property type="entry name" value="TYROSYL-DNA PHOSPHODIESTERASE 2"/>
    <property type="match status" value="1"/>
</dbReference>
<dbReference type="Proteomes" id="UP000290365">
    <property type="component" value="Chromosome"/>
</dbReference>
<keyword evidence="8" id="KW-0234">DNA repair</keyword>